<dbReference type="PROSITE" id="PS51134">
    <property type="entry name" value="ZF_TFIIB"/>
    <property type="match status" value="1"/>
</dbReference>
<organism evidence="2 3">
    <name type="scientific">Carboxylicivirga sediminis</name>
    <dbReference type="NCBI Taxonomy" id="2006564"/>
    <lineage>
        <taxon>Bacteria</taxon>
        <taxon>Pseudomonadati</taxon>
        <taxon>Bacteroidota</taxon>
        <taxon>Bacteroidia</taxon>
        <taxon>Marinilabiliales</taxon>
        <taxon>Marinilabiliaceae</taxon>
        <taxon>Carboxylicivirga</taxon>
    </lineage>
</organism>
<name>A0A941F285_9BACT</name>
<keyword evidence="3" id="KW-1185">Reference proteome</keyword>
<dbReference type="InterPro" id="IPR013137">
    <property type="entry name" value="Znf_TFIIB"/>
</dbReference>
<comment type="caution">
    <text evidence="2">The sequence shown here is derived from an EMBL/GenBank/DDBJ whole genome shotgun (WGS) entry which is preliminary data.</text>
</comment>
<sequence length="67" mass="7849">MLIQNTDLHDAPWSTPERLWNEDPKCPECEGTDIKEDKKSGTSWCMDCGFYDETDTFYPIDYSKPPR</sequence>
<dbReference type="AlphaFoldDB" id="A0A941F285"/>
<evidence type="ECO:0000259" key="1">
    <source>
        <dbReference type="PROSITE" id="PS51134"/>
    </source>
</evidence>
<evidence type="ECO:0000313" key="3">
    <source>
        <dbReference type="Proteomes" id="UP000679220"/>
    </source>
</evidence>
<proteinExistence type="predicted"/>
<feature type="domain" description="TFIIB-type" evidence="1">
    <location>
        <begin position="22"/>
        <end position="53"/>
    </location>
</feature>
<dbReference type="EMBL" id="JAGTAR010000009">
    <property type="protein sequence ID" value="MBR8535443.1"/>
    <property type="molecule type" value="Genomic_DNA"/>
</dbReference>
<protein>
    <recommendedName>
        <fullName evidence="1">TFIIB-type domain-containing protein</fullName>
    </recommendedName>
</protein>
<gene>
    <name evidence="2" type="ORF">KDU71_07720</name>
</gene>
<dbReference type="Proteomes" id="UP000679220">
    <property type="component" value="Unassembled WGS sequence"/>
</dbReference>
<reference evidence="2" key="2">
    <citation type="submission" date="2021-04" db="EMBL/GenBank/DDBJ databases">
        <authorList>
            <person name="Zhang T."/>
            <person name="Zhang Y."/>
            <person name="Lu D."/>
            <person name="Zuo D."/>
            <person name="Du Z."/>
        </authorList>
    </citation>
    <scope>NUCLEOTIDE SEQUENCE</scope>
    <source>
        <strain evidence="2">JR1</strain>
    </source>
</reference>
<dbReference type="RefSeq" id="WP_212189349.1">
    <property type="nucleotide sequence ID" value="NZ_JAGTAR010000009.1"/>
</dbReference>
<dbReference type="SUPFAM" id="SSF57783">
    <property type="entry name" value="Zinc beta-ribbon"/>
    <property type="match status" value="1"/>
</dbReference>
<accession>A0A941F285</accession>
<reference evidence="2" key="1">
    <citation type="journal article" date="2018" name="Int. J. Syst. Evol. Microbiol.">
        <title>Carboxylicivirga sediminis sp. nov., isolated from coastal sediment.</title>
        <authorList>
            <person name="Wang F.Q."/>
            <person name="Ren L.H."/>
            <person name="Zou R.J."/>
            <person name="Sun Y.Z."/>
            <person name="Liu X.J."/>
            <person name="Jiang F."/>
            <person name="Liu L.J."/>
        </authorList>
    </citation>
    <scope>NUCLEOTIDE SEQUENCE</scope>
    <source>
        <strain evidence="2">JR1</strain>
    </source>
</reference>
<dbReference type="Gene3D" id="2.20.25.10">
    <property type="match status" value="1"/>
</dbReference>
<evidence type="ECO:0000313" key="2">
    <source>
        <dbReference type="EMBL" id="MBR8535443.1"/>
    </source>
</evidence>